<reference evidence="7 8" key="1">
    <citation type="submission" date="2014-08" db="EMBL/GenBank/DDBJ databases">
        <title>Complete genome sequence of Corynebacterium phocae M408/89/1(T)(=DSM 44612(T)), isolated from the common seal (Phoca vitulina).</title>
        <authorList>
            <person name="Ruckert C."/>
            <person name="Albersmeier A."/>
            <person name="Winkler A."/>
            <person name="Kalinowski J."/>
        </authorList>
    </citation>
    <scope>NUCLEOTIDE SEQUENCE [LARGE SCALE GENOMIC DNA]</scope>
    <source>
        <strain evidence="7 8">M408/89/1</strain>
    </source>
</reference>
<dbReference type="GO" id="GO:0055085">
    <property type="term" value="P:transmembrane transport"/>
    <property type="evidence" value="ECO:0007669"/>
    <property type="project" value="InterPro"/>
</dbReference>
<dbReference type="PANTHER" id="PTHR43759">
    <property type="entry name" value="TREHALOSE TRANSPORT SYSTEM PERMEASE PROTEIN SUGA"/>
    <property type="match status" value="1"/>
</dbReference>
<evidence type="ECO:0000259" key="6">
    <source>
        <dbReference type="PROSITE" id="PS50928"/>
    </source>
</evidence>
<evidence type="ECO:0000313" key="8">
    <source>
        <dbReference type="Proteomes" id="UP000185491"/>
    </source>
</evidence>
<evidence type="ECO:0000256" key="3">
    <source>
        <dbReference type="ARBA" id="ARBA00022989"/>
    </source>
</evidence>
<evidence type="ECO:0000256" key="2">
    <source>
        <dbReference type="ARBA" id="ARBA00022692"/>
    </source>
</evidence>
<keyword evidence="8" id="KW-1185">Reference proteome</keyword>
<feature type="domain" description="ABC transmembrane type-1" evidence="6">
    <location>
        <begin position="79"/>
        <end position="290"/>
    </location>
</feature>
<keyword evidence="2 5" id="KW-0812">Transmembrane</keyword>
<comment type="similarity">
    <text evidence="5">Belongs to the binding-protein-dependent transport system permease family.</text>
</comment>
<sequence length="302" mass="32700">MAPALLVLAVVIGYPIIRAIMLSFQGNRRLDPTTGVFVEGQFAGLENYLYWIGNRCMTASGEVASCPPGIIATDFWPAVRITIFFAVVTVALETVLGVIMALIMNGTFLGRGLVRAAVLIPWAIPTAVTAKLWQFMFAPQGVVNALLVDAGLDKPIAWTTDPAFARLAVIIADVWKTAPFMALLILAGLQMIPKDLYEAASIDGAGPWKRFTTITLPLVRPALLVAVLFRTLDALRMYDLPVIMISASSNSPTATISQLVVEDMRQGNFNSASALSTLIFLLIFTVAFILIKFLGAKPIEDR</sequence>
<name>A0A1L7D6P7_9CORY</name>
<evidence type="ECO:0000256" key="1">
    <source>
        <dbReference type="ARBA" id="ARBA00004141"/>
    </source>
</evidence>
<dbReference type="SUPFAM" id="SSF161098">
    <property type="entry name" value="MetI-like"/>
    <property type="match status" value="1"/>
</dbReference>
<dbReference type="Gene3D" id="1.10.3720.10">
    <property type="entry name" value="MetI-like"/>
    <property type="match status" value="1"/>
</dbReference>
<dbReference type="Proteomes" id="UP000185491">
    <property type="component" value="Chromosome"/>
</dbReference>
<dbReference type="InterPro" id="IPR035906">
    <property type="entry name" value="MetI-like_sf"/>
</dbReference>
<evidence type="ECO:0000256" key="5">
    <source>
        <dbReference type="RuleBase" id="RU363032"/>
    </source>
</evidence>
<dbReference type="STRING" id="161895.CPHO_09745"/>
<feature type="transmembrane region" description="Helical" evidence="5">
    <location>
        <begin position="163"/>
        <end position="189"/>
    </location>
</feature>
<dbReference type="KEGG" id="cpho:CPHO_09745"/>
<dbReference type="EMBL" id="CP009249">
    <property type="protein sequence ID" value="APT93775.1"/>
    <property type="molecule type" value="Genomic_DNA"/>
</dbReference>
<evidence type="ECO:0000256" key="4">
    <source>
        <dbReference type="ARBA" id="ARBA00023136"/>
    </source>
</evidence>
<dbReference type="InterPro" id="IPR052730">
    <property type="entry name" value="Sugar_ABC_transporter"/>
</dbReference>
<dbReference type="PANTHER" id="PTHR43759:SF1">
    <property type="entry name" value="GLUCOSE IMPORT SYSTEM PERMEASE PROTEIN GLCT"/>
    <property type="match status" value="1"/>
</dbReference>
<dbReference type="PROSITE" id="PS50928">
    <property type="entry name" value="ABC_TM1"/>
    <property type="match status" value="1"/>
</dbReference>
<comment type="subcellular location">
    <subcellularLocation>
        <location evidence="5">Cell membrane</location>
        <topology evidence="5">Multi-pass membrane protein</topology>
    </subcellularLocation>
    <subcellularLocation>
        <location evidence="1">Membrane</location>
        <topology evidence="1">Multi-pass membrane protein</topology>
    </subcellularLocation>
</comment>
<organism evidence="7 8">
    <name type="scientific">Corynebacterium phocae</name>
    <dbReference type="NCBI Taxonomy" id="161895"/>
    <lineage>
        <taxon>Bacteria</taxon>
        <taxon>Bacillati</taxon>
        <taxon>Actinomycetota</taxon>
        <taxon>Actinomycetes</taxon>
        <taxon>Mycobacteriales</taxon>
        <taxon>Corynebacteriaceae</taxon>
        <taxon>Corynebacterium</taxon>
    </lineage>
</organism>
<feature type="transmembrane region" description="Helical" evidence="5">
    <location>
        <begin position="210"/>
        <end position="229"/>
    </location>
</feature>
<feature type="transmembrane region" description="Helical" evidence="5">
    <location>
        <begin position="83"/>
        <end position="104"/>
    </location>
</feature>
<accession>A0A1L7D6P7</accession>
<dbReference type="Pfam" id="PF00528">
    <property type="entry name" value="BPD_transp_1"/>
    <property type="match status" value="1"/>
</dbReference>
<keyword evidence="4 5" id="KW-0472">Membrane</keyword>
<gene>
    <name evidence="7" type="ORF">CPHO_09745</name>
</gene>
<feature type="transmembrane region" description="Helical" evidence="5">
    <location>
        <begin position="116"/>
        <end position="136"/>
    </location>
</feature>
<proteinExistence type="inferred from homology"/>
<dbReference type="InterPro" id="IPR000515">
    <property type="entry name" value="MetI-like"/>
</dbReference>
<evidence type="ECO:0000313" key="7">
    <source>
        <dbReference type="EMBL" id="APT93775.1"/>
    </source>
</evidence>
<dbReference type="CDD" id="cd06261">
    <property type="entry name" value="TM_PBP2"/>
    <property type="match status" value="1"/>
</dbReference>
<dbReference type="GO" id="GO:0005886">
    <property type="term" value="C:plasma membrane"/>
    <property type="evidence" value="ECO:0007669"/>
    <property type="project" value="UniProtKB-SubCell"/>
</dbReference>
<keyword evidence="3 5" id="KW-1133">Transmembrane helix</keyword>
<protein>
    <submittedName>
        <fullName evidence="7">ABC transporter permease</fullName>
    </submittedName>
</protein>
<dbReference type="AlphaFoldDB" id="A0A1L7D6P7"/>
<keyword evidence="5" id="KW-0813">Transport</keyword>
<feature type="transmembrane region" description="Helical" evidence="5">
    <location>
        <begin position="274"/>
        <end position="294"/>
    </location>
</feature>